<accession>A0AB34PL90</accession>
<reference evidence="1 2" key="1">
    <citation type="submission" date="2013-12" db="EMBL/GenBank/DDBJ databases">
        <title>The Genome Sequence of Candida albicans P78048.</title>
        <authorList>
            <consortium name="The Broad Institute Genome Sequencing Platform"/>
            <consortium name="The Broad Institute Genome Sequencing Center for Infectious Disease"/>
            <person name="Cuomo C."/>
            <person name="Bennett R."/>
            <person name="Hirakawa M."/>
            <person name="Noverr M."/>
            <person name="Mitchell A."/>
            <person name="Young S.K."/>
            <person name="Zeng Q."/>
            <person name="Gargeya S."/>
            <person name="Fitzgerald M."/>
            <person name="Abouelleil A."/>
            <person name="Alvarado L."/>
            <person name="Berlin A.M."/>
            <person name="Chapman S.B."/>
            <person name="Dewar J."/>
            <person name="Goldberg J."/>
            <person name="Griggs A."/>
            <person name="Gujja S."/>
            <person name="Hansen M."/>
            <person name="Howarth C."/>
            <person name="Imamovic A."/>
            <person name="Larimer J."/>
            <person name="McCowan C."/>
            <person name="Murphy C."/>
            <person name="Pearson M."/>
            <person name="Priest M."/>
            <person name="Roberts A."/>
            <person name="Saif S."/>
            <person name="Shea T."/>
            <person name="Sykes S."/>
            <person name="Wortman J."/>
            <person name="Nusbaum C."/>
            <person name="Birren B."/>
        </authorList>
    </citation>
    <scope>NUCLEOTIDE SEQUENCE [LARGE SCALE GENOMIC DNA]</scope>
    <source>
        <strain evidence="1 2">P78048</strain>
    </source>
</reference>
<dbReference type="Proteomes" id="UP000030161">
    <property type="component" value="Unassembled WGS sequence"/>
</dbReference>
<organism evidence="1 2">
    <name type="scientific">Candida albicans P78048</name>
    <dbReference type="NCBI Taxonomy" id="1094989"/>
    <lineage>
        <taxon>Eukaryota</taxon>
        <taxon>Fungi</taxon>
        <taxon>Dikarya</taxon>
        <taxon>Ascomycota</taxon>
        <taxon>Saccharomycotina</taxon>
        <taxon>Pichiomycetes</taxon>
        <taxon>Debaryomycetaceae</taxon>
        <taxon>Candida/Lodderomyces clade</taxon>
        <taxon>Candida</taxon>
    </lineage>
</organism>
<dbReference type="EMBL" id="AJIX01000052">
    <property type="protein sequence ID" value="KGR02240.1"/>
    <property type="molecule type" value="Genomic_DNA"/>
</dbReference>
<evidence type="ECO:0000313" key="1">
    <source>
        <dbReference type="EMBL" id="KGR02240.1"/>
    </source>
</evidence>
<proteinExistence type="predicted"/>
<evidence type="ECO:0000313" key="2">
    <source>
        <dbReference type="Proteomes" id="UP000030161"/>
    </source>
</evidence>
<protein>
    <submittedName>
        <fullName evidence="1">Uncharacterized protein</fullName>
    </submittedName>
</protein>
<sequence>MFSFRDETIHINVDLYCKKNKTKKKRESKSNLLVPKNKRFPSGLPVIISMFRFVRLIQAPQGVYYKSRVIEPCICEGSGVWGSFTITSRKNWINVRVVY</sequence>
<gene>
    <name evidence="1" type="ORF">MG3_05887</name>
</gene>
<dbReference type="AlphaFoldDB" id="A0AB34PL90"/>
<comment type="caution">
    <text evidence="1">The sequence shown here is derived from an EMBL/GenBank/DDBJ whole genome shotgun (WGS) entry which is preliminary data.</text>
</comment>
<name>A0AB34PL90_CANAX</name>